<keyword evidence="4" id="KW-0547">Nucleotide-binding</keyword>
<dbReference type="FunFam" id="3.40.50.300:FF:000042">
    <property type="entry name" value="Maltose/maltodextrin ABC transporter, ATP-binding protein"/>
    <property type="match status" value="1"/>
</dbReference>
<dbReference type="Gene3D" id="2.40.50.140">
    <property type="entry name" value="Nucleic acid-binding proteins"/>
    <property type="match status" value="1"/>
</dbReference>
<evidence type="ECO:0000259" key="6">
    <source>
        <dbReference type="PROSITE" id="PS50893"/>
    </source>
</evidence>
<dbReference type="SUPFAM" id="SSF50331">
    <property type="entry name" value="MOP-like"/>
    <property type="match status" value="1"/>
</dbReference>
<evidence type="ECO:0000256" key="5">
    <source>
        <dbReference type="ARBA" id="ARBA00022840"/>
    </source>
</evidence>
<dbReference type="InterPro" id="IPR040582">
    <property type="entry name" value="OB_MalK-like"/>
</dbReference>
<keyword evidence="3" id="KW-0813">Transport</keyword>
<dbReference type="InterPro" id="IPR017871">
    <property type="entry name" value="ABC_transporter-like_CS"/>
</dbReference>
<comment type="subcellular location">
    <subcellularLocation>
        <location evidence="1">Cell inner membrane</location>
        <topology evidence="1">Peripheral membrane protein</topology>
    </subcellularLocation>
</comment>
<dbReference type="AlphaFoldDB" id="A0A1M7F0T1"/>
<dbReference type="InterPro" id="IPR015855">
    <property type="entry name" value="ABC_transpr_MalK-like"/>
</dbReference>
<accession>A0A1M7F0T1</accession>
<feature type="domain" description="ABC transporter" evidence="6">
    <location>
        <begin position="4"/>
        <end position="234"/>
    </location>
</feature>
<dbReference type="Gene3D" id="2.40.50.100">
    <property type="match status" value="1"/>
</dbReference>
<dbReference type="OrthoDB" id="9802264at2"/>
<dbReference type="GO" id="GO:0055052">
    <property type="term" value="C:ATP-binding cassette (ABC) transporter complex, substrate-binding subunit-containing"/>
    <property type="evidence" value="ECO:0007669"/>
    <property type="project" value="TreeGrafter"/>
</dbReference>
<dbReference type="RefSeq" id="WP_073011253.1">
    <property type="nucleotide sequence ID" value="NZ_FRBW01000002.1"/>
</dbReference>
<dbReference type="Proteomes" id="UP000186002">
    <property type="component" value="Unassembled WGS sequence"/>
</dbReference>
<organism evidence="7 8">
    <name type="scientific">Roseibium suaedae</name>
    <dbReference type="NCBI Taxonomy" id="735517"/>
    <lineage>
        <taxon>Bacteria</taxon>
        <taxon>Pseudomonadati</taxon>
        <taxon>Pseudomonadota</taxon>
        <taxon>Alphaproteobacteria</taxon>
        <taxon>Hyphomicrobiales</taxon>
        <taxon>Stappiaceae</taxon>
        <taxon>Roseibium</taxon>
    </lineage>
</organism>
<dbReference type="GO" id="GO:0016887">
    <property type="term" value="F:ATP hydrolysis activity"/>
    <property type="evidence" value="ECO:0007669"/>
    <property type="project" value="InterPro"/>
</dbReference>
<dbReference type="Pfam" id="PF00005">
    <property type="entry name" value="ABC_tran"/>
    <property type="match status" value="1"/>
</dbReference>
<dbReference type="InterPro" id="IPR012340">
    <property type="entry name" value="NA-bd_OB-fold"/>
</dbReference>
<dbReference type="InterPro" id="IPR027417">
    <property type="entry name" value="P-loop_NTPase"/>
</dbReference>
<dbReference type="SUPFAM" id="SSF52540">
    <property type="entry name" value="P-loop containing nucleoside triphosphate hydrolases"/>
    <property type="match status" value="1"/>
</dbReference>
<proteinExistence type="inferred from homology"/>
<dbReference type="Pfam" id="PF17912">
    <property type="entry name" value="OB_MalK"/>
    <property type="match status" value="1"/>
</dbReference>
<dbReference type="GO" id="GO:0005524">
    <property type="term" value="F:ATP binding"/>
    <property type="evidence" value="ECO:0007669"/>
    <property type="project" value="UniProtKB-KW"/>
</dbReference>
<dbReference type="InterPro" id="IPR047641">
    <property type="entry name" value="ABC_transpr_MalK/UgpC-like"/>
</dbReference>
<dbReference type="PROSITE" id="PS00211">
    <property type="entry name" value="ABC_TRANSPORTER_1"/>
    <property type="match status" value="1"/>
</dbReference>
<dbReference type="STRING" id="735517.SAMN05444272_1458"/>
<dbReference type="PROSITE" id="PS50893">
    <property type="entry name" value="ABC_TRANSPORTER_2"/>
    <property type="match status" value="1"/>
</dbReference>
<evidence type="ECO:0000256" key="2">
    <source>
        <dbReference type="ARBA" id="ARBA00005417"/>
    </source>
</evidence>
<keyword evidence="8" id="KW-1185">Reference proteome</keyword>
<reference evidence="7 8" key="1">
    <citation type="submission" date="2016-11" db="EMBL/GenBank/DDBJ databases">
        <authorList>
            <person name="Jaros S."/>
            <person name="Januszkiewicz K."/>
            <person name="Wedrychowicz H."/>
        </authorList>
    </citation>
    <scope>NUCLEOTIDE SEQUENCE [LARGE SCALE GENOMIC DNA]</scope>
    <source>
        <strain evidence="7 8">DSM 22153</strain>
    </source>
</reference>
<protein>
    <submittedName>
        <fullName evidence="7">Carbohydrate ABC transporter ATP-binding protein, CUT1 family</fullName>
    </submittedName>
</protein>
<dbReference type="SMART" id="SM00382">
    <property type="entry name" value="AAA"/>
    <property type="match status" value="1"/>
</dbReference>
<dbReference type="GO" id="GO:0140359">
    <property type="term" value="F:ABC-type transporter activity"/>
    <property type="evidence" value="ECO:0007669"/>
    <property type="project" value="InterPro"/>
</dbReference>
<evidence type="ECO:0000256" key="4">
    <source>
        <dbReference type="ARBA" id="ARBA00022741"/>
    </source>
</evidence>
<dbReference type="GO" id="GO:0008643">
    <property type="term" value="P:carbohydrate transport"/>
    <property type="evidence" value="ECO:0007669"/>
    <property type="project" value="InterPro"/>
</dbReference>
<dbReference type="NCBIfam" id="NF008653">
    <property type="entry name" value="PRK11650.1"/>
    <property type="match status" value="1"/>
</dbReference>
<dbReference type="InterPro" id="IPR003439">
    <property type="entry name" value="ABC_transporter-like_ATP-bd"/>
</dbReference>
<evidence type="ECO:0000313" key="8">
    <source>
        <dbReference type="Proteomes" id="UP000186002"/>
    </source>
</evidence>
<dbReference type="PANTHER" id="PTHR43875">
    <property type="entry name" value="MALTODEXTRIN IMPORT ATP-BINDING PROTEIN MSMX"/>
    <property type="match status" value="1"/>
</dbReference>
<dbReference type="EMBL" id="FRBW01000002">
    <property type="protein sequence ID" value="SHL97692.1"/>
    <property type="molecule type" value="Genomic_DNA"/>
</dbReference>
<dbReference type="CDD" id="cd03301">
    <property type="entry name" value="ABC_MalK_N"/>
    <property type="match status" value="1"/>
</dbReference>
<gene>
    <name evidence="7" type="ORF">SAMN05444272_1458</name>
</gene>
<evidence type="ECO:0000256" key="1">
    <source>
        <dbReference type="ARBA" id="ARBA00004417"/>
    </source>
</evidence>
<evidence type="ECO:0000256" key="3">
    <source>
        <dbReference type="ARBA" id="ARBA00022448"/>
    </source>
</evidence>
<sequence length="357" mass="37633">MSHVDIRDLRKSYGTVNVIHGIDVDIQQGEFVVLVGPSGCGKSTLLRMVAGLEAISSGSISIGGRVVNDVAPKDRDIAMVFQNYALYPQMTVAQNMSFALELAGESKDVIAGKVGRAAEILGLKPLLDRKPSALSGGQRQRVAMGRAIVRDPQVFLFDEPLSNLDAKLRVQMRAEIKGLCARLGTTTIYVTHDQVEAMTMADKIVVLNGGKVEQVGAPLELYDHPRNVFVAGFLGSPAMNLWPVEAIAGGLKLPGGSILPLDGRHPLPQPGTKLTLGIRPESLLPVADGPIRAKVALVEPTGAETIVAVTVGSETGTVLLKERFSMPVGTDIGLAPVAGSLHLFDAATGMALPVKAS</sequence>
<name>A0A1M7F0T1_9HYPH</name>
<keyword evidence="5 7" id="KW-0067">ATP-binding</keyword>
<dbReference type="PANTHER" id="PTHR43875:SF10">
    <property type="entry name" value="BLL2173 PROTEIN"/>
    <property type="match status" value="1"/>
</dbReference>
<dbReference type="InterPro" id="IPR008995">
    <property type="entry name" value="Mo/tungstate-bd_C_term_dom"/>
</dbReference>
<dbReference type="Gene3D" id="3.40.50.300">
    <property type="entry name" value="P-loop containing nucleotide triphosphate hydrolases"/>
    <property type="match status" value="1"/>
</dbReference>
<comment type="similarity">
    <text evidence="2">Belongs to the ABC transporter superfamily.</text>
</comment>
<dbReference type="InterPro" id="IPR003593">
    <property type="entry name" value="AAA+_ATPase"/>
</dbReference>
<evidence type="ECO:0000313" key="7">
    <source>
        <dbReference type="EMBL" id="SHL97692.1"/>
    </source>
</evidence>